<keyword evidence="2" id="KW-1185">Reference proteome</keyword>
<evidence type="ECO:0000313" key="1">
    <source>
        <dbReference type="EMBL" id="TFY74653.1"/>
    </source>
</evidence>
<sequence>MADPTAHQYICDCQKYCHGTPTALSQHTYQKHTEAQLPIVPFSDFLALQQMSSTAPALSEPTLAVRKHPRTEHEGDGICIDCKSSTSKQPHVEQPAEQSQDFFESHLPGATVGDKTGRVTAASPSTPMASPELAAAHVPMNMDEDRTPPSPTPIPHSLSTPVLPISFPDPSDTPSDTIDEDVTDHLTDTVPAGRAHDEAGLDLDLGSLADLHLDDEVAGQPSGDIPEPESWIHIDDQEPTLDDIPSAIEDIQIVQDFIKCLQSASLDNDNLPPMPLSDFAILFRTPPI</sequence>
<gene>
    <name evidence="1" type="ORF">EWM64_g9359</name>
</gene>
<protein>
    <submittedName>
        <fullName evidence="1">Uncharacterized protein</fullName>
    </submittedName>
</protein>
<organism evidence="1 2">
    <name type="scientific">Hericium alpestre</name>
    <dbReference type="NCBI Taxonomy" id="135208"/>
    <lineage>
        <taxon>Eukaryota</taxon>
        <taxon>Fungi</taxon>
        <taxon>Dikarya</taxon>
        <taxon>Basidiomycota</taxon>
        <taxon>Agaricomycotina</taxon>
        <taxon>Agaricomycetes</taxon>
        <taxon>Russulales</taxon>
        <taxon>Hericiaceae</taxon>
        <taxon>Hericium</taxon>
    </lineage>
</organism>
<evidence type="ECO:0000313" key="2">
    <source>
        <dbReference type="Proteomes" id="UP000298061"/>
    </source>
</evidence>
<comment type="caution">
    <text evidence="1">The sequence shown here is derived from an EMBL/GenBank/DDBJ whole genome shotgun (WGS) entry which is preliminary data.</text>
</comment>
<name>A0A4Y9ZL36_9AGAM</name>
<dbReference type="AlphaFoldDB" id="A0A4Y9ZL36"/>
<proteinExistence type="predicted"/>
<dbReference type="EMBL" id="SFCI01001962">
    <property type="protein sequence ID" value="TFY74653.1"/>
    <property type="molecule type" value="Genomic_DNA"/>
</dbReference>
<reference evidence="1 2" key="1">
    <citation type="submission" date="2019-02" db="EMBL/GenBank/DDBJ databases">
        <title>Genome sequencing of the rare red list fungi Hericium alpestre (H. flagellum).</title>
        <authorList>
            <person name="Buettner E."/>
            <person name="Kellner H."/>
        </authorList>
    </citation>
    <scope>NUCLEOTIDE SEQUENCE [LARGE SCALE GENOMIC DNA]</scope>
    <source>
        <strain evidence="1 2">DSM 108284</strain>
    </source>
</reference>
<dbReference type="Proteomes" id="UP000298061">
    <property type="component" value="Unassembled WGS sequence"/>
</dbReference>
<accession>A0A4Y9ZL36</accession>